<keyword evidence="4" id="KW-1185">Reference proteome</keyword>
<feature type="region of interest" description="Disordered" evidence="1">
    <location>
        <begin position="350"/>
        <end position="371"/>
    </location>
</feature>
<keyword evidence="2" id="KW-1133">Transmembrane helix</keyword>
<name>A0ABV6QSU8_9ACTN</name>
<keyword evidence="2" id="KW-0812">Transmembrane</keyword>
<organism evidence="3 4">
    <name type="scientific">Kribbella deserti</name>
    <dbReference type="NCBI Taxonomy" id="1926257"/>
    <lineage>
        <taxon>Bacteria</taxon>
        <taxon>Bacillati</taxon>
        <taxon>Actinomycetota</taxon>
        <taxon>Actinomycetes</taxon>
        <taxon>Propionibacteriales</taxon>
        <taxon>Kribbellaceae</taxon>
        <taxon>Kribbella</taxon>
    </lineage>
</organism>
<keyword evidence="2" id="KW-0472">Membrane</keyword>
<accession>A0ABV6QSU8</accession>
<gene>
    <name evidence="3" type="ORF">ACFFGN_22195</name>
</gene>
<feature type="transmembrane region" description="Helical" evidence="2">
    <location>
        <begin position="54"/>
        <end position="76"/>
    </location>
</feature>
<dbReference type="RefSeq" id="WP_380050817.1">
    <property type="nucleotide sequence ID" value="NZ_JBHLTC010000029.1"/>
</dbReference>
<dbReference type="EMBL" id="JBHLTC010000029">
    <property type="protein sequence ID" value="MFC0626807.1"/>
    <property type="molecule type" value="Genomic_DNA"/>
</dbReference>
<dbReference type="NCBIfam" id="NF038083">
    <property type="entry name" value="CU044_5270_fam"/>
    <property type="match status" value="1"/>
</dbReference>
<proteinExistence type="predicted"/>
<protein>
    <submittedName>
        <fullName evidence="3">CU044_5270 family protein</fullName>
    </submittedName>
</protein>
<feature type="region of interest" description="Disordered" evidence="1">
    <location>
        <begin position="1"/>
        <end position="27"/>
    </location>
</feature>
<sequence length="371" mass="40169">MDEFDKIRSAYPERPGPSSDVRQQARRQVQALATEELNLRRRDRWLASARSGRFGIALTATAATVALAALGAPLVLSPKTGADAVPVPGTSSAPNLRLSAASEALLAAAIQQESNEVATGKYFRIRSLWYSDRTVGKPGRSYKVERRQIAESWTPPRQGDEAFFGWADFGYHPATEADKVKWRADGSPRSWQLSYERTPITIAPEAPRLRSMREEATSHGYYIGGTDPLTAAQIAQLPTDPVALKAFLGRNVDQSQPAELGVYTIFAAASYLLSEAPSSPKLRGAALRVLAGLPDVSLREGVKDPIGRPGSLISLSTKLDGAAYTSQLIIDRNTGRLLCAQDHSPRQRSKSVVLASGWTNDTPKPPVAKLP</sequence>
<reference evidence="3 4" key="1">
    <citation type="submission" date="2024-09" db="EMBL/GenBank/DDBJ databases">
        <authorList>
            <person name="Sun Q."/>
            <person name="Mori K."/>
        </authorList>
    </citation>
    <scope>NUCLEOTIDE SEQUENCE [LARGE SCALE GENOMIC DNA]</scope>
    <source>
        <strain evidence="3 4">CGMCC 1.15906</strain>
    </source>
</reference>
<evidence type="ECO:0000256" key="1">
    <source>
        <dbReference type="SAM" id="MobiDB-lite"/>
    </source>
</evidence>
<evidence type="ECO:0000256" key="2">
    <source>
        <dbReference type="SAM" id="Phobius"/>
    </source>
</evidence>
<evidence type="ECO:0000313" key="3">
    <source>
        <dbReference type="EMBL" id="MFC0626807.1"/>
    </source>
</evidence>
<comment type="caution">
    <text evidence="3">The sequence shown here is derived from an EMBL/GenBank/DDBJ whole genome shotgun (WGS) entry which is preliminary data.</text>
</comment>
<dbReference type="Proteomes" id="UP001589890">
    <property type="component" value="Unassembled WGS sequence"/>
</dbReference>
<dbReference type="InterPro" id="IPR047789">
    <property type="entry name" value="CU044_5270-like"/>
</dbReference>
<evidence type="ECO:0000313" key="4">
    <source>
        <dbReference type="Proteomes" id="UP001589890"/>
    </source>
</evidence>